<dbReference type="PANTHER" id="PTHR39337">
    <property type="entry name" value="BLR5642 PROTEIN"/>
    <property type="match status" value="1"/>
</dbReference>
<organism evidence="1 2">
    <name type="scientific">Pannus brasiliensis CCIBt3594</name>
    <dbReference type="NCBI Taxonomy" id="1427578"/>
    <lineage>
        <taxon>Bacteria</taxon>
        <taxon>Bacillati</taxon>
        <taxon>Cyanobacteriota</taxon>
        <taxon>Cyanophyceae</taxon>
        <taxon>Oscillatoriophycideae</taxon>
        <taxon>Chroococcales</taxon>
        <taxon>Microcystaceae</taxon>
        <taxon>Pannus</taxon>
    </lineage>
</organism>
<dbReference type="EMBL" id="JBAFSM010000038">
    <property type="protein sequence ID" value="MEG3438978.1"/>
    <property type="molecule type" value="Genomic_DNA"/>
</dbReference>
<evidence type="ECO:0000313" key="1">
    <source>
        <dbReference type="EMBL" id="MEG3438978.1"/>
    </source>
</evidence>
<keyword evidence="2" id="KW-1185">Reference proteome</keyword>
<reference evidence="1 2" key="1">
    <citation type="submission" date="2024-01" db="EMBL/GenBank/DDBJ databases">
        <title>Genomic insights into the taxonomy and metabolism of the cyanobacterium Pannus brasiliensis CCIBt3594.</title>
        <authorList>
            <person name="Machado M."/>
            <person name="Botero N.B."/>
            <person name="Andreote A.P.D."/>
            <person name="Feitosa A.M.T."/>
            <person name="Popin R."/>
            <person name="Sivonen K."/>
            <person name="Fiore M.F."/>
        </authorList>
    </citation>
    <scope>NUCLEOTIDE SEQUENCE [LARGE SCALE GENOMIC DNA]</scope>
    <source>
        <strain evidence="1 2">CCIBt3594</strain>
    </source>
</reference>
<protein>
    <submittedName>
        <fullName evidence="1">DUF488 domain-containing protein</fullName>
    </submittedName>
</protein>
<dbReference type="AlphaFoldDB" id="A0AAW9QYP8"/>
<dbReference type="RefSeq" id="WP_332866462.1">
    <property type="nucleotide sequence ID" value="NZ_JBAFSM010000038.1"/>
</dbReference>
<sequence>MIRLFTIGFTKKSAEEFFEGLQKAGVRKIIDTRLHNTSQLSGFAKQADLQYFLGKIGEIDYRHETALAPTGEMLTAYKKKEISWEEYADRYLHLIGERKIESILDGESLQDACFLCSEDKPHHCHRRLAAEYLQSRRNDLEIIHL</sequence>
<comment type="caution">
    <text evidence="1">The sequence shown here is derived from an EMBL/GenBank/DDBJ whole genome shotgun (WGS) entry which is preliminary data.</text>
</comment>
<dbReference type="PANTHER" id="PTHR39337:SF1">
    <property type="entry name" value="BLR5642 PROTEIN"/>
    <property type="match status" value="1"/>
</dbReference>
<accession>A0AAW9QYP8</accession>
<dbReference type="Pfam" id="PF04343">
    <property type="entry name" value="DUF488"/>
    <property type="match status" value="1"/>
</dbReference>
<gene>
    <name evidence="1" type="ORF">V0288_17765</name>
</gene>
<proteinExistence type="predicted"/>
<name>A0AAW9QYP8_9CHRO</name>
<dbReference type="InterPro" id="IPR007438">
    <property type="entry name" value="DUF488"/>
</dbReference>
<dbReference type="Proteomes" id="UP001328733">
    <property type="component" value="Unassembled WGS sequence"/>
</dbReference>
<evidence type="ECO:0000313" key="2">
    <source>
        <dbReference type="Proteomes" id="UP001328733"/>
    </source>
</evidence>